<name>A0A1I1IT28_9RHOB</name>
<proteinExistence type="predicted"/>
<evidence type="ECO:0000313" key="2">
    <source>
        <dbReference type="Proteomes" id="UP000231644"/>
    </source>
</evidence>
<gene>
    <name evidence="1" type="ORF">SAMN05421762_0722</name>
</gene>
<dbReference type="OrthoDB" id="7876600at2"/>
<keyword evidence="2" id="KW-1185">Reference proteome</keyword>
<accession>A0A1I1IT28</accession>
<dbReference type="Proteomes" id="UP000231644">
    <property type="component" value="Unassembled WGS sequence"/>
</dbReference>
<dbReference type="AlphaFoldDB" id="A0A1I1IT28"/>
<protein>
    <submittedName>
        <fullName evidence="1">Uncharacterized protein</fullName>
    </submittedName>
</protein>
<dbReference type="STRING" id="517719.SAMN05421762_0722"/>
<dbReference type="RefSeq" id="WP_093450492.1">
    <property type="nucleotide sequence ID" value="NZ_FNZG01000002.1"/>
</dbReference>
<organism evidence="1 2">
    <name type="scientific">Pseudooceanicola nitratireducens</name>
    <dbReference type="NCBI Taxonomy" id="517719"/>
    <lineage>
        <taxon>Bacteria</taxon>
        <taxon>Pseudomonadati</taxon>
        <taxon>Pseudomonadota</taxon>
        <taxon>Alphaproteobacteria</taxon>
        <taxon>Rhodobacterales</taxon>
        <taxon>Paracoccaceae</taxon>
        <taxon>Pseudooceanicola</taxon>
    </lineage>
</organism>
<dbReference type="EMBL" id="FOLX01000001">
    <property type="protein sequence ID" value="SFC37468.1"/>
    <property type="molecule type" value="Genomic_DNA"/>
</dbReference>
<sequence length="174" mass="19738">MAPKATREQVRQDLVRLLRGLDLYRDWRIARWQAVRGPDATFDPDEFVEPGAKTLARFDAYTGPHYAQFLRDIQTWYSVTAGELTWMRRSGDADLSQAVAAFLSDVQARTDISFLAEAGLLKKTADKVVKRGKIANDDEWYLLRDLLDDTTQGTVSPQVLSTLSTLAQQYEVPR</sequence>
<reference evidence="1 2" key="1">
    <citation type="submission" date="2016-10" db="EMBL/GenBank/DDBJ databases">
        <authorList>
            <person name="de Groot N.N."/>
        </authorList>
    </citation>
    <scope>NUCLEOTIDE SEQUENCE [LARGE SCALE GENOMIC DNA]</scope>
    <source>
        <strain evidence="1 2">DSM 29619</strain>
    </source>
</reference>
<evidence type="ECO:0000313" key="1">
    <source>
        <dbReference type="EMBL" id="SFC37468.1"/>
    </source>
</evidence>